<reference evidence="1 2" key="1">
    <citation type="submission" date="2019-03" db="EMBL/GenBank/DDBJ databases">
        <title>Genomic Encyclopedia of Type Strains, Phase IV (KMG-IV): sequencing the most valuable type-strain genomes for metagenomic binning, comparative biology and taxonomic classification.</title>
        <authorList>
            <person name="Goeker M."/>
        </authorList>
    </citation>
    <scope>NUCLEOTIDE SEQUENCE [LARGE SCALE GENOMIC DNA]</scope>
    <source>
        <strain evidence="1 2">DSM 100309</strain>
    </source>
</reference>
<evidence type="ECO:0000313" key="2">
    <source>
        <dbReference type="Proteomes" id="UP000295367"/>
    </source>
</evidence>
<proteinExistence type="predicted"/>
<name>A0A4R3Y171_9PROT</name>
<protein>
    <submittedName>
        <fullName evidence="1">Uncharacterized protein</fullName>
    </submittedName>
</protein>
<dbReference type="AlphaFoldDB" id="A0A4R3Y171"/>
<dbReference type="Proteomes" id="UP000295367">
    <property type="component" value="Unassembled WGS sequence"/>
</dbReference>
<evidence type="ECO:0000313" key="1">
    <source>
        <dbReference type="EMBL" id="TCV85426.1"/>
    </source>
</evidence>
<dbReference type="EMBL" id="SMCO01000009">
    <property type="protein sequence ID" value="TCV85426.1"/>
    <property type="molecule type" value="Genomic_DNA"/>
</dbReference>
<gene>
    <name evidence="1" type="ORF">EDC63_10997</name>
</gene>
<organism evidence="1 2">
    <name type="scientific">Sulfurirhabdus autotrophica</name>
    <dbReference type="NCBI Taxonomy" id="1706046"/>
    <lineage>
        <taxon>Bacteria</taxon>
        <taxon>Pseudomonadati</taxon>
        <taxon>Pseudomonadota</taxon>
        <taxon>Betaproteobacteria</taxon>
        <taxon>Nitrosomonadales</taxon>
        <taxon>Sulfuricellaceae</taxon>
        <taxon>Sulfurirhabdus</taxon>
    </lineage>
</organism>
<sequence length="179" mass="20488">MQTSMPKISTWKTKNLLKNTMKWLFSFFVLMVITSCASSPKVVDHAFGFDMRKDGQDAVVLDYRYGGSNLPIRAPEWAVKEGKTFASNGVQGSMNKGEFLYVKWRNTTTGKVYEDTVDLRQRLPADITNHTIYFMIHGAQLYVYLISPENAAKSSDKADYGPRVYRNRKIITIYPDHLN</sequence>
<comment type="caution">
    <text evidence="1">The sequence shown here is derived from an EMBL/GenBank/DDBJ whole genome shotgun (WGS) entry which is preliminary data.</text>
</comment>
<keyword evidence="2" id="KW-1185">Reference proteome</keyword>
<accession>A0A4R3Y171</accession>